<dbReference type="EC" id="2.7.1.6" evidence="11"/>
<protein>
    <recommendedName>
        <fullName evidence="11">Galactokinase</fullName>
        <ecNumber evidence="11">2.7.1.6</ecNumber>
    </recommendedName>
</protein>
<dbReference type="PANTHER" id="PTHR10457">
    <property type="entry name" value="MEVALONATE KINASE/GALACTOKINASE"/>
    <property type="match status" value="1"/>
</dbReference>
<keyword evidence="8" id="KW-0460">Magnesium</keyword>
<dbReference type="InterPro" id="IPR006204">
    <property type="entry name" value="GHMP_kinase_N_dom"/>
</dbReference>
<evidence type="ECO:0000256" key="5">
    <source>
        <dbReference type="ARBA" id="ARBA00022741"/>
    </source>
</evidence>
<dbReference type="Pfam" id="PF00288">
    <property type="entry name" value="GHMP_kinases_N"/>
    <property type="match status" value="1"/>
</dbReference>
<keyword evidence="5" id="KW-0547">Nucleotide-binding</keyword>
<evidence type="ECO:0000256" key="1">
    <source>
        <dbReference type="ARBA" id="ARBA00006566"/>
    </source>
</evidence>
<evidence type="ECO:0000256" key="11">
    <source>
        <dbReference type="NCBIfam" id="TIGR00131"/>
    </source>
</evidence>
<dbReference type="GO" id="GO:0006012">
    <property type="term" value="P:galactose metabolic process"/>
    <property type="evidence" value="ECO:0007669"/>
    <property type="project" value="UniProtKB-UniRule"/>
</dbReference>
<keyword evidence="4" id="KW-0479">Metal-binding</keyword>
<evidence type="ECO:0000256" key="6">
    <source>
        <dbReference type="ARBA" id="ARBA00022777"/>
    </source>
</evidence>
<dbReference type="PRINTS" id="PR00959">
    <property type="entry name" value="MEVGALKINASE"/>
</dbReference>
<evidence type="ECO:0000256" key="8">
    <source>
        <dbReference type="ARBA" id="ARBA00022842"/>
    </source>
</evidence>
<dbReference type="InterPro" id="IPR006203">
    <property type="entry name" value="GHMP_knse_ATP-bd_CS"/>
</dbReference>
<evidence type="ECO:0000256" key="10">
    <source>
        <dbReference type="ARBA" id="ARBA00023277"/>
    </source>
</evidence>
<dbReference type="InterPro" id="IPR020568">
    <property type="entry name" value="Ribosomal_Su5_D2-typ_SF"/>
</dbReference>
<proteinExistence type="inferred from homology"/>
<dbReference type="InterPro" id="IPR019741">
    <property type="entry name" value="Galactokinase_CS"/>
</dbReference>
<dbReference type="OrthoDB" id="250531at2"/>
<dbReference type="AlphaFoldDB" id="A0A1D9DY22"/>
<dbReference type="PRINTS" id="PR00473">
    <property type="entry name" value="GALCTOKINASE"/>
</dbReference>
<keyword evidence="10" id="KW-0119">Carbohydrate metabolism</keyword>
<dbReference type="FunFam" id="3.30.230.10:FF:000017">
    <property type="entry name" value="Galactokinase"/>
    <property type="match status" value="1"/>
</dbReference>
<dbReference type="PROSITE" id="PS00106">
    <property type="entry name" value="GALACTOKINASE"/>
    <property type="match status" value="1"/>
</dbReference>
<dbReference type="PANTHER" id="PTHR10457:SF7">
    <property type="entry name" value="GALACTOKINASE-RELATED"/>
    <property type="match status" value="1"/>
</dbReference>
<keyword evidence="16" id="KW-1185">Reference proteome</keyword>
<dbReference type="Pfam" id="PF08544">
    <property type="entry name" value="GHMP_kinases_C"/>
    <property type="match status" value="1"/>
</dbReference>
<keyword evidence="2" id="KW-0963">Cytoplasm</keyword>
<dbReference type="InterPro" id="IPR036554">
    <property type="entry name" value="GHMP_kinase_C_sf"/>
</dbReference>
<keyword evidence="9" id="KW-0299">Galactose metabolism</keyword>
<evidence type="ECO:0000256" key="2">
    <source>
        <dbReference type="ARBA" id="ARBA00022490"/>
    </source>
</evidence>
<reference evidence="15 16" key="1">
    <citation type="journal article" date="2016" name="Biochim. Biophys. Acta">
        <title>Photochemical characterization of actinorhodopsin and its functional existence in the natural host.</title>
        <authorList>
            <person name="Nakamura S."/>
            <person name="Kikukawa T."/>
            <person name="Tamogami J."/>
            <person name="Kamiya M."/>
            <person name="Aizawa T."/>
            <person name="Hahn M.W."/>
            <person name="Ihara K."/>
            <person name="Kamo N."/>
            <person name="Demura M."/>
        </authorList>
    </citation>
    <scope>NUCLEOTIDE SEQUENCE [LARGE SCALE GENOMIC DNA]</scope>
    <source>
        <strain evidence="15 16">MWH-Dar1</strain>
    </source>
</reference>
<dbReference type="Pfam" id="PF10509">
    <property type="entry name" value="GalKase_gal_bdg"/>
    <property type="match status" value="1"/>
</dbReference>
<evidence type="ECO:0000313" key="15">
    <source>
        <dbReference type="EMBL" id="AOY55695.1"/>
    </source>
</evidence>
<dbReference type="Gene3D" id="3.30.230.10">
    <property type="match status" value="1"/>
</dbReference>
<name>A0A1D9DY22_9MICO</name>
<keyword evidence="6 15" id="KW-0418">Kinase</keyword>
<dbReference type="InterPro" id="IPR019539">
    <property type="entry name" value="GalKase_N"/>
</dbReference>
<feature type="domain" description="GHMP kinase N-terminal" evidence="12">
    <location>
        <begin position="100"/>
        <end position="189"/>
    </location>
</feature>
<feature type="domain" description="Galactokinase N-terminal" evidence="14">
    <location>
        <begin position="12"/>
        <end position="59"/>
    </location>
</feature>
<dbReference type="PROSITE" id="PS00627">
    <property type="entry name" value="GHMP_KINASES_ATP"/>
    <property type="match status" value="1"/>
</dbReference>
<evidence type="ECO:0000256" key="7">
    <source>
        <dbReference type="ARBA" id="ARBA00022840"/>
    </source>
</evidence>
<gene>
    <name evidence="15" type="ORF">A4Z71_01425</name>
</gene>
<evidence type="ECO:0000259" key="14">
    <source>
        <dbReference type="Pfam" id="PF10509"/>
    </source>
</evidence>
<evidence type="ECO:0000256" key="9">
    <source>
        <dbReference type="ARBA" id="ARBA00023144"/>
    </source>
</evidence>
<dbReference type="STRING" id="535712.A4Z71_01425"/>
<dbReference type="KEGG" id="rpla:A4Z71_01425"/>
<dbReference type="SUPFAM" id="SSF54211">
    <property type="entry name" value="Ribosomal protein S5 domain 2-like"/>
    <property type="match status" value="1"/>
</dbReference>
<evidence type="ECO:0000259" key="12">
    <source>
        <dbReference type="Pfam" id="PF00288"/>
    </source>
</evidence>
<dbReference type="InterPro" id="IPR014721">
    <property type="entry name" value="Ribsml_uS5_D2-typ_fold_subgr"/>
</dbReference>
<evidence type="ECO:0000256" key="4">
    <source>
        <dbReference type="ARBA" id="ARBA00022723"/>
    </source>
</evidence>
<dbReference type="EMBL" id="CP015208">
    <property type="protein sequence ID" value="AOY55695.1"/>
    <property type="molecule type" value="Genomic_DNA"/>
</dbReference>
<dbReference type="InterPro" id="IPR006206">
    <property type="entry name" value="Mevalonate/galactokinase"/>
</dbReference>
<evidence type="ECO:0000256" key="3">
    <source>
        <dbReference type="ARBA" id="ARBA00022679"/>
    </source>
</evidence>
<dbReference type="Gene3D" id="3.30.70.890">
    <property type="entry name" value="GHMP kinase, C-terminal domain"/>
    <property type="match status" value="1"/>
</dbReference>
<dbReference type="Proteomes" id="UP000243784">
    <property type="component" value="Chromosome"/>
</dbReference>
<keyword evidence="3" id="KW-0808">Transferase</keyword>
<dbReference type="InterPro" id="IPR013750">
    <property type="entry name" value="GHMP_kinase_C_dom"/>
</dbReference>
<dbReference type="FunFam" id="3.30.70.890:FF:000001">
    <property type="entry name" value="Galactokinase"/>
    <property type="match status" value="1"/>
</dbReference>
<keyword evidence="7" id="KW-0067">ATP-binding</keyword>
<accession>A0A1D9DY22</accession>
<dbReference type="GO" id="GO:0005524">
    <property type="term" value="F:ATP binding"/>
    <property type="evidence" value="ECO:0007669"/>
    <property type="project" value="UniProtKB-UniRule"/>
</dbReference>
<evidence type="ECO:0000313" key="16">
    <source>
        <dbReference type="Proteomes" id="UP000243784"/>
    </source>
</evidence>
<dbReference type="GO" id="GO:0004335">
    <property type="term" value="F:galactokinase activity"/>
    <property type="evidence" value="ECO:0007669"/>
    <property type="project" value="UniProtKB-UniRule"/>
</dbReference>
<dbReference type="GO" id="GO:0046872">
    <property type="term" value="F:metal ion binding"/>
    <property type="evidence" value="ECO:0007669"/>
    <property type="project" value="UniProtKB-KW"/>
</dbReference>
<organism evidence="15 16">
    <name type="scientific">Candidatus Rhodoluna planktonica</name>
    <dbReference type="NCBI Taxonomy" id="535712"/>
    <lineage>
        <taxon>Bacteria</taxon>
        <taxon>Bacillati</taxon>
        <taxon>Actinomycetota</taxon>
        <taxon>Actinomycetes</taxon>
        <taxon>Micrococcales</taxon>
        <taxon>Microbacteriaceae</taxon>
        <taxon>Luna cluster</taxon>
        <taxon>Luna-1 subcluster</taxon>
        <taxon>Rhodoluna</taxon>
    </lineage>
</organism>
<dbReference type="GO" id="GO:0005829">
    <property type="term" value="C:cytosol"/>
    <property type="evidence" value="ECO:0007669"/>
    <property type="project" value="TreeGrafter"/>
</dbReference>
<sequence length="393" mass="42112">MSQSLAKKTAAAFVEKFGYEPTGVWSAPGRVNLIGEHTDYNEGFVFPLAINRRTYTAFGKRSDGVFRVATSFSDQTHQVLLSEISAGQNYDWAAYPFGMAWAVIQKAKAAGLEVDLSAGFDCFIDSDVPVGAGLSSSAAIECAVGVAINELWNLNLDDRTLAQAGQLGENEIVGAPTGIMDQSASMLGQLDHAVFLDCRTLETQAIELGFAAAGLELLIIDTRVAHRLVDGGYAERRAACERGAELLGASSLRDVSEADLTRAREIMDDVTFRRVRHVVTENQRVLDTIKTLREKGPAAIGRLMYQSHQSMRDDFEISIDELDTAVETALAHGAIGARMTGGGFGGAAIALTPIEKISEVTLAVLAEFENLGYATPNIFSVSAADGAAREQLI</sequence>
<dbReference type="RefSeq" id="WP_070954207.1">
    <property type="nucleotide sequence ID" value="NZ_CP015208.1"/>
</dbReference>
<comment type="similarity">
    <text evidence="1">Belongs to the GHMP kinase family. GalK subfamily.</text>
</comment>
<dbReference type="PIRSF" id="PIRSF000530">
    <property type="entry name" value="Galactokinase"/>
    <property type="match status" value="1"/>
</dbReference>
<evidence type="ECO:0000259" key="13">
    <source>
        <dbReference type="Pfam" id="PF08544"/>
    </source>
</evidence>
<dbReference type="SUPFAM" id="SSF55060">
    <property type="entry name" value="GHMP Kinase, C-terminal domain"/>
    <property type="match status" value="1"/>
</dbReference>
<dbReference type="NCBIfam" id="TIGR00131">
    <property type="entry name" value="gal_kin"/>
    <property type="match status" value="1"/>
</dbReference>
<feature type="domain" description="GHMP kinase C-terminal" evidence="13">
    <location>
        <begin position="289"/>
        <end position="364"/>
    </location>
</feature>
<dbReference type="InterPro" id="IPR000705">
    <property type="entry name" value="Galactokinase"/>
</dbReference>